<evidence type="ECO:0000313" key="2">
    <source>
        <dbReference type="EMBL" id="GIM46525.1"/>
    </source>
</evidence>
<reference evidence="2" key="1">
    <citation type="journal article" date="2023" name="Int. J. Syst. Evol. Microbiol.">
        <title>Collibacillus ludicampi gen. nov., sp. nov., a new soil bacterium of the family Alicyclobacillaceae.</title>
        <authorList>
            <person name="Jojima T."/>
            <person name="Ioku Y."/>
            <person name="Fukuta Y."/>
            <person name="Shirasaka N."/>
            <person name="Matsumura Y."/>
            <person name="Mori M."/>
        </authorList>
    </citation>
    <scope>NUCLEOTIDE SEQUENCE</scope>
    <source>
        <strain evidence="2">TP075</strain>
    </source>
</reference>
<feature type="region of interest" description="Disordered" evidence="1">
    <location>
        <begin position="233"/>
        <end position="309"/>
    </location>
</feature>
<organism evidence="2 3">
    <name type="scientific">Collibacillus ludicampi</name>
    <dbReference type="NCBI Taxonomy" id="2771369"/>
    <lineage>
        <taxon>Bacteria</taxon>
        <taxon>Bacillati</taxon>
        <taxon>Bacillota</taxon>
        <taxon>Bacilli</taxon>
        <taxon>Bacillales</taxon>
        <taxon>Alicyclobacillaceae</taxon>
        <taxon>Collibacillus</taxon>
    </lineage>
</organism>
<feature type="compositionally biased region" description="Basic and acidic residues" evidence="1">
    <location>
        <begin position="238"/>
        <end position="248"/>
    </location>
</feature>
<keyword evidence="3" id="KW-1185">Reference proteome</keyword>
<sequence length="309" mass="35085">MRKKWMMNKKVSIWTGVFTLFTLFQLVTLHKIDKFLQPPVSSMEGSTQKEQEIVTLMPPKNAEQVMYSQDKQYMAYTTKDTLTIAGKEGTIFQRTVGQVSYMQWLGNTNTLLYFVQGSYLDAYLLPLNEAKSYLIHEWIGNQRKVVNTFFSPYMEYLYIELKNGSVYEVYKYDAVSGIRQLPLGDIQISRIDYDELSDQMNITSSFGGVWRYMSDRLYRPDGSLVIPAVAVNQPNPRADNHHYLEGKKPSSMSSNEMKKSNDITSKETPNNIKQSNTTVVPPSAKTTGSTVADKSPAGSSNQVKAPIQK</sequence>
<dbReference type="AlphaFoldDB" id="A0AAV4LFC4"/>
<evidence type="ECO:0000313" key="3">
    <source>
        <dbReference type="Proteomes" id="UP001057291"/>
    </source>
</evidence>
<dbReference type="Proteomes" id="UP001057291">
    <property type="component" value="Unassembled WGS sequence"/>
</dbReference>
<dbReference type="RefSeq" id="WP_282199613.1">
    <property type="nucleotide sequence ID" value="NZ_BOQE01000001.1"/>
</dbReference>
<protein>
    <recommendedName>
        <fullName evidence="4">Regulatory protein YycH-like domain-containing protein</fullName>
    </recommendedName>
</protein>
<dbReference type="EMBL" id="BOQE01000001">
    <property type="protein sequence ID" value="GIM46525.1"/>
    <property type="molecule type" value="Genomic_DNA"/>
</dbReference>
<feature type="compositionally biased region" description="Basic and acidic residues" evidence="1">
    <location>
        <begin position="256"/>
        <end position="265"/>
    </location>
</feature>
<comment type="caution">
    <text evidence="2">The sequence shown here is derived from an EMBL/GenBank/DDBJ whole genome shotgun (WGS) entry which is preliminary data.</text>
</comment>
<gene>
    <name evidence="2" type="ORF">DNHGIG_20740</name>
</gene>
<name>A0AAV4LFC4_9BACL</name>
<evidence type="ECO:0008006" key="4">
    <source>
        <dbReference type="Google" id="ProtNLM"/>
    </source>
</evidence>
<accession>A0AAV4LFC4</accession>
<dbReference type="SUPFAM" id="SSF82171">
    <property type="entry name" value="DPP6 N-terminal domain-like"/>
    <property type="match status" value="1"/>
</dbReference>
<evidence type="ECO:0000256" key="1">
    <source>
        <dbReference type="SAM" id="MobiDB-lite"/>
    </source>
</evidence>
<feature type="compositionally biased region" description="Polar residues" evidence="1">
    <location>
        <begin position="266"/>
        <end position="303"/>
    </location>
</feature>
<proteinExistence type="predicted"/>